<comment type="caution">
    <text evidence="1">The sequence shown here is derived from an EMBL/GenBank/DDBJ whole genome shotgun (WGS) entry which is preliminary data.</text>
</comment>
<dbReference type="EMBL" id="DSLA01000119">
    <property type="protein sequence ID" value="HEH35997.1"/>
    <property type="molecule type" value="Genomic_DNA"/>
</dbReference>
<reference evidence="1" key="1">
    <citation type="journal article" date="2020" name="mSystems">
        <title>Genome- and Community-Level Interaction Insights into Carbon Utilization and Element Cycling Functions of Hydrothermarchaeota in Hydrothermal Sediment.</title>
        <authorList>
            <person name="Zhou Z."/>
            <person name="Liu Y."/>
            <person name="Xu W."/>
            <person name="Pan J."/>
            <person name="Luo Z.H."/>
            <person name="Li M."/>
        </authorList>
    </citation>
    <scope>NUCLEOTIDE SEQUENCE [LARGE SCALE GENOMIC DNA]</scope>
    <source>
        <strain evidence="1">SpSt-26</strain>
    </source>
</reference>
<protein>
    <submittedName>
        <fullName evidence="1">Uncharacterized protein</fullName>
    </submittedName>
</protein>
<evidence type="ECO:0000313" key="1">
    <source>
        <dbReference type="EMBL" id="HEH35997.1"/>
    </source>
</evidence>
<organism evidence="1">
    <name type="scientific">Archaeoglobus fulgidus</name>
    <dbReference type="NCBI Taxonomy" id="2234"/>
    <lineage>
        <taxon>Archaea</taxon>
        <taxon>Methanobacteriati</taxon>
        <taxon>Methanobacteriota</taxon>
        <taxon>Archaeoglobi</taxon>
        <taxon>Archaeoglobales</taxon>
        <taxon>Archaeoglobaceae</taxon>
        <taxon>Archaeoglobus</taxon>
    </lineage>
</organism>
<proteinExistence type="predicted"/>
<sequence>MKNRFIRSATAEAMTGISCDVHLEGLKRLVEKVKKVHRDALSIAQLAHAGNFRRKNAAMLFKVI</sequence>
<gene>
    <name evidence="1" type="ORF">ENP88_07680</name>
</gene>
<dbReference type="AlphaFoldDB" id="A0A7J2TK68"/>
<name>A0A7J2TK68_ARCFL</name>
<accession>A0A7J2TK68</accession>